<reference evidence="2 3" key="1">
    <citation type="submission" date="2023-11" db="EMBL/GenBank/DDBJ databases">
        <title>Genome sequence of Microbacterium rhizosphaerae KACC 19337.</title>
        <authorList>
            <person name="Choi H."/>
            <person name="Kim S."/>
            <person name="Kim Y."/>
            <person name="Kwon S.-W."/>
            <person name="Heo J."/>
        </authorList>
    </citation>
    <scope>NUCLEOTIDE SEQUENCE [LARGE SCALE GENOMIC DNA]</scope>
    <source>
        <strain evidence="2 3">KACC 19337</strain>
    </source>
</reference>
<gene>
    <name evidence="2" type="ORF">SM116_13230</name>
</gene>
<keyword evidence="3" id="KW-1185">Reference proteome</keyword>
<feature type="compositionally biased region" description="Acidic residues" evidence="1">
    <location>
        <begin position="83"/>
        <end position="99"/>
    </location>
</feature>
<dbReference type="Proteomes" id="UP001323798">
    <property type="component" value="Chromosome"/>
</dbReference>
<name>A0ABZ0SJQ0_9MICO</name>
<evidence type="ECO:0000313" key="2">
    <source>
        <dbReference type="EMBL" id="WPR88725.1"/>
    </source>
</evidence>
<feature type="region of interest" description="Disordered" evidence="1">
    <location>
        <begin position="71"/>
        <end position="109"/>
    </location>
</feature>
<sequence>MPDSVGSFPPVDGHGPECETSAMAMEEIWQQLAPATRDWLVANNGDAIPADIAAEIDELIDAVDGEDVWAHTPATDVSGLGTDPDDDADDLEDEEEEDAEARYLSDDAVDWIEERANEE</sequence>
<dbReference type="RefSeq" id="WP_320941444.1">
    <property type="nucleotide sequence ID" value="NZ_BAABEU010000006.1"/>
</dbReference>
<evidence type="ECO:0000313" key="3">
    <source>
        <dbReference type="Proteomes" id="UP001323798"/>
    </source>
</evidence>
<evidence type="ECO:0000256" key="1">
    <source>
        <dbReference type="SAM" id="MobiDB-lite"/>
    </source>
</evidence>
<proteinExistence type="predicted"/>
<protein>
    <submittedName>
        <fullName evidence="2">Uncharacterized protein</fullName>
    </submittedName>
</protein>
<dbReference type="EMBL" id="CP139368">
    <property type="protein sequence ID" value="WPR88725.1"/>
    <property type="molecule type" value="Genomic_DNA"/>
</dbReference>
<organism evidence="2 3">
    <name type="scientific">Microbacterium rhizosphaerae</name>
    <dbReference type="NCBI Taxonomy" id="1678237"/>
    <lineage>
        <taxon>Bacteria</taxon>
        <taxon>Bacillati</taxon>
        <taxon>Actinomycetota</taxon>
        <taxon>Actinomycetes</taxon>
        <taxon>Micrococcales</taxon>
        <taxon>Microbacteriaceae</taxon>
        <taxon>Microbacterium</taxon>
    </lineage>
</organism>
<accession>A0ABZ0SJQ0</accession>